<keyword evidence="2" id="KW-1185">Reference proteome</keyword>
<evidence type="ECO:0000313" key="1">
    <source>
        <dbReference type="EMBL" id="SNU89522.1"/>
    </source>
</evidence>
<reference evidence="1 2" key="1">
    <citation type="submission" date="2017-06" db="EMBL/GenBank/DDBJ databases">
        <authorList>
            <consortium name="Pathogen Informatics"/>
        </authorList>
    </citation>
    <scope>NUCLEOTIDE SEQUENCE [LARGE SCALE GENOMIC DNA]</scope>
    <source>
        <strain evidence="1 2">NCTC13161</strain>
    </source>
</reference>
<gene>
    <name evidence="1" type="ORF">SAMEA4530655_04654</name>
</gene>
<dbReference type="KEGG" id="pspu:NA29_02100"/>
<dbReference type="InterPro" id="IPR009225">
    <property type="entry name" value="Phage_head_completion_GpL"/>
</dbReference>
<dbReference type="Proteomes" id="UP000215126">
    <property type="component" value="Chromosome 1"/>
</dbReference>
<dbReference type="EMBL" id="LT906435">
    <property type="protein sequence ID" value="SNU89522.1"/>
    <property type="molecule type" value="Genomic_DNA"/>
</dbReference>
<dbReference type="AlphaFoldDB" id="A0A239SWA9"/>
<dbReference type="STRING" id="93222.NA29_02100"/>
<dbReference type="OrthoDB" id="6312934at2"/>
<protein>
    <submittedName>
        <fullName evidence="1">Phage head completion protein (GPL)</fullName>
    </submittedName>
</protein>
<sequence>MSFLAPAPTNDAGETVKNDGFFPDIDLTTMRDTQRLDGTVTEPRLKSEVIEAVLYVNGALSSWRAQRMAEGCATLADVKMVGGQAVPEVAGTTAYVLRYTRAVFCWAHASLIERYRNFDATATARKEDDVTRPGADELRRDANWAINDITGATRSTVELI</sequence>
<name>A0A239SWA9_9BURK</name>
<evidence type="ECO:0000313" key="2">
    <source>
        <dbReference type="Proteomes" id="UP000215126"/>
    </source>
</evidence>
<organism evidence="1 2">
    <name type="scientific">Pandoraea sputorum</name>
    <dbReference type="NCBI Taxonomy" id="93222"/>
    <lineage>
        <taxon>Bacteria</taxon>
        <taxon>Pseudomonadati</taxon>
        <taxon>Pseudomonadota</taxon>
        <taxon>Betaproteobacteria</taxon>
        <taxon>Burkholderiales</taxon>
        <taxon>Burkholderiaceae</taxon>
        <taxon>Pandoraea</taxon>
    </lineage>
</organism>
<accession>A0A239SWA9</accession>
<proteinExistence type="predicted"/>
<dbReference type="GeneID" id="88097229"/>
<dbReference type="Pfam" id="PF05926">
    <property type="entry name" value="Phage_GPL"/>
    <property type="match status" value="1"/>
</dbReference>
<dbReference type="RefSeq" id="WP_039393532.1">
    <property type="nucleotide sequence ID" value="NZ_CP010431.2"/>
</dbReference>